<feature type="compositionally biased region" description="Low complexity" evidence="1">
    <location>
        <begin position="161"/>
        <end position="178"/>
    </location>
</feature>
<feature type="region of interest" description="Disordered" evidence="1">
    <location>
        <begin position="286"/>
        <end position="305"/>
    </location>
</feature>
<keyword evidence="2" id="KW-0812">Transmembrane</keyword>
<sequence>MELGIELAEKHFRSCCAKDFPSPVSVGSVYAALGTDSFGSDIVASSGPWVFGGCPSGSQPMGNATLGGSTTQGGSTGDGAGVTPTSSAPSSKVFPGGLSASSPSRSGGTKSLPSSPSAAGSTAATPSSASELGANPSTPHSPSAPGATTSTPYFPFAPGLTTSTPSSDSPQPNSSNSSSMNLAPIDALIGAGVIVIWSIPLCLVMRKRARRRAELVGFASAGLSNRSKNGWGGDPAAGNDPERGLRGVPPAAGASMMSDLASPPAKMRQSTQTIAFPSRRSIQMQMPPGPRATQAPPQSAGVQTFAPASPANESAADAVPDSATAALTVNRLQYTTTLERRLVAKLQREIPQVTSSSEPAFIDSSAVAASPAPTQYGLPQTPVSFSSSSSSSLGISGQSFMAADPPADHSTTAAVAPPPEQSLTPVSASAGPEADIDGVSIVALHPEEHDSLDTSMPPPAYTLEGLE</sequence>
<keyword evidence="2" id="KW-1133">Transmembrane helix</keyword>
<dbReference type="EMBL" id="KZ995851">
    <property type="protein sequence ID" value="RKO89853.1"/>
    <property type="molecule type" value="Genomic_DNA"/>
</dbReference>
<feature type="region of interest" description="Disordered" evidence="1">
    <location>
        <begin position="61"/>
        <end position="178"/>
    </location>
</feature>
<proteinExistence type="predicted"/>
<dbReference type="Proteomes" id="UP000269721">
    <property type="component" value="Unassembled WGS sequence"/>
</dbReference>
<accession>A0A4P9WDU9</accession>
<evidence type="ECO:0000313" key="3">
    <source>
        <dbReference type="EMBL" id="RKO89853.1"/>
    </source>
</evidence>
<protein>
    <submittedName>
        <fullName evidence="3">Uncharacterized protein</fullName>
    </submittedName>
</protein>
<keyword evidence="4" id="KW-1185">Reference proteome</keyword>
<feature type="compositionally biased region" description="Low complexity" evidence="1">
    <location>
        <begin position="111"/>
        <end position="130"/>
    </location>
</feature>
<evidence type="ECO:0000313" key="4">
    <source>
        <dbReference type="Proteomes" id="UP000269721"/>
    </source>
</evidence>
<feature type="compositionally biased region" description="Low complexity" evidence="1">
    <location>
        <begin position="384"/>
        <end position="400"/>
    </location>
</feature>
<feature type="compositionally biased region" description="Gly residues" evidence="1">
    <location>
        <begin position="70"/>
        <end position="80"/>
    </location>
</feature>
<keyword evidence="2" id="KW-0472">Membrane</keyword>
<feature type="region of interest" description="Disordered" evidence="1">
    <location>
        <begin position="223"/>
        <end position="267"/>
    </location>
</feature>
<organism evidence="3 4">
    <name type="scientific">Blyttiomyces helicus</name>
    <dbReference type="NCBI Taxonomy" id="388810"/>
    <lineage>
        <taxon>Eukaryota</taxon>
        <taxon>Fungi</taxon>
        <taxon>Fungi incertae sedis</taxon>
        <taxon>Chytridiomycota</taxon>
        <taxon>Chytridiomycota incertae sedis</taxon>
        <taxon>Chytridiomycetes</taxon>
        <taxon>Chytridiomycetes incertae sedis</taxon>
        <taxon>Blyttiomyces</taxon>
    </lineage>
</organism>
<name>A0A4P9WDU9_9FUNG</name>
<feature type="compositionally biased region" description="Polar residues" evidence="1">
    <location>
        <begin position="135"/>
        <end position="152"/>
    </location>
</feature>
<dbReference type="AlphaFoldDB" id="A0A4P9WDU9"/>
<reference evidence="4" key="1">
    <citation type="journal article" date="2018" name="Nat. Microbiol.">
        <title>Leveraging single-cell genomics to expand the fungal tree of life.</title>
        <authorList>
            <person name="Ahrendt S.R."/>
            <person name="Quandt C.A."/>
            <person name="Ciobanu D."/>
            <person name="Clum A."/>
            <person name="Salamov A."/>
            <person name="Andreopoulos B."/>
            <person name="Cheng J.F."/>
            <person name="Woyke T."/>
            <person name="Pelin A."/>
            <person name="Henrissat B."/>
            <person name="Reynolds N.K."/>
            <person name="Benny G.L."/>
            <person name="Smith M.E."/>
            <person name="James T.Y."/>
            <person name="Grigoriev I.V."/>
        </authorList>
    </citation>
    <scope>NUCLEOTIDE SEQUENCE [LARGE SCALE GENOMIC DNA]</scope>
</reference>
<evidence type="ECO:0000256" key="2">
    <source>
        <dbReference type="SAM" id="Phobius"/>
    </source>
</evidence>
<gene>
    <name evidence="3" type="ORF">BDK51DRAFT_39020</name>
</gene>
<feature type="transmembrane region" description="Helical" evidence="2">
    <location>
        <begin position="182"/>
        <end position="204"/>
    </location>
</feature>
<evidence type="ECO:0000256" key="1">
    <source>
        <dbReference type="SAM" id="MobiDB-lite"/>
    </source>
</evidence>
<feature type="region of interest" description="Disordered" evidence="1">
    <location>
        <begin position="381"/>
        <end position="467"/>
    </location>
</feature>
<feature type="compositionally biased region" description="Polar residues" evidence="1">
    <location>
        <begin position="99"/>
        <end position="109"/>
    </location>
</feature>